<evidence type="ECO:0000256" key="3">
    <source>
        <dbReference type="ARBA" id="ARBA00023163"/>
    </source>
</evidence>
<dbReference type="PANTHER" id="PTHR30055:SF234">
    <property type="entry name" value="HTH-TYPE TRANSCRIPTIONAL REGULATOR BETI"/>
    <property type="match status" value="1"/>
</dbReference>
<evidence type="ECO:0000256" key="1">
    <source>
        <dbReference type="ARBA" id="ARBA00023015"/>
    </source>
</evidence>
<dbReference type="InterPro" id="IPR039536">
    <property type="entry name" value="TetR_C_Proteobacteria"/>
</dbReference>
<dbReference type="KEGG" id="caul:KCG34_11090"/>
<proteinExistence type="predicted"/>
<dbReference type="InterPro" id="IPR009057">
    <property type="entry name" value="Homeodomain-like_sf"/>
</dbReference>
<dbReference type="InterPro" id="IPR036271">
    <property type="entry name" value="Tet_transcr_reg_TetR-rel_C_sf"/>
</dbReference>
<dbReference type="Pfam" id="PF00440">
    <property type="entry name" value="TetR_N"/>
    <property type="match status" value="1"/>
</dbReference>
<dbReference type="EMBL" id="CP073078">
    <property type="protein sequence ID" value="QUD90357.1"/>
    <property type="molecule type" value="Genomic_DNA"/>
</dbReference>
<feature type="DNA-binding region" description="H-T-H motif" evidence="4">
    <location>
        <begin position="50"/>
        <end position="69"/>
    </location>
</feature>
<protein>
    <submittedName>
        <fullName evidence="6">TetR/AcrR family transcriptional regulator</fullName>
    </submittedName>
</protein>
<dbReference type="GO" id="GO:0000976">
    <property type="term" value="F:transcription cis-regulatory region binding"/>
    <property type="evidence" value="ECO:0007669"/>
    <property type="project" value="TreeGrafter"/>
</dbReference>
<keyword evidence="7" id="KW-1185">Reference proteome</keyword>
<dbReference type="InterPro" id="IPR050109">
    <property type="entry name" value="HTH-type_TetR-like_transc_reg"/>
</dbReference>
<evidence type="ECO:0000256" key="2">
    <source>
        <dbReference type="ARBA" id="ARBA00023125"/>
    </source>
</evidence>
<reference evidence="6" key="1">
    <citation type="submission" date="2021-04" db="EMBL/GenBank/DDBJ databases">
        <title>The complete genome sequence of Caulobacter sp. S6.</title>
        <authorList>
            <person name="Tang Y."/>
            <person name="Ouyang W."/>
            <person name="Liu Q."/>
            <person name="Huang B."/>
            <person name="Guo Z."/>
            <person name="Lei P."/>
        </authorList>
    </citation>
    <scope>NUCLEOTIDE SEQUENCE</scope>
    <source>
        <strain evidence="6">S6</strain>
    </source>
</reference>
<keyword evidence="2 4" id="KW-0238">DNA-binding</keyword>
<dbReference type="Pfam" id="PF14246">
    <property type="entry name" value="TetR_C_7"/>
    <property type="match status" value="1"/>
</dbReference>
<dbReference type="GO" id="GO:0003700">
    <property type="term" value="F:DNA-binding transcription factor activity"/>
    <property type="evidence" value="ECO:0007669"/>
    <property type="project" value="TreeGrafter"/>
</dbReference>
<keyword evidence="1" id="KW-0805">Transcription regulation</keyword>
<gene>
    <name evidence="6" type="ORF">KCG34_11090</name>
</gene>
<evidence type="ECO:0000259" key="5">
    <source>
        <dbReference type="PROSITE" id="PS50977"/>
    </source>
</evidence>
<dbReference type="PANTHER" id="PTHR30055">
    <property type="entry name" value="HTH-TYPE TRANSCRIPTIONAL REGULATOR RUTR"/>
    <property type="match status" value="1"/>
</dbReference>
<dbReference type="SUPFAM" id="SSF48498">
    <property type="entry name" value="Tetracyclin repressor-like, C-terminal domain"/>
    <property type="match status" value="1"/>
</dbReference>
<feature type="domain" description="HTH tetR-type" evidence="5">
    <location>
        <begin position="28"/>
        <end position="87"/>
    </location>
</feature>
<name>A0A975G4G8_9CAUL</name>
<dbReference type="PRINTS" id="PR00455">
    <property type="entry name" value="HTHTETR"/>
</dbReference>
<dbReference type="Gene3D" id="1.10.357.10">
    <property type="entry name" value="Tetracycline Repressor, domain 2"/>
    <property type="match status" value="1"/>
</dbReference>
<accession>A0A975G4G8</accession>
<dbReference type="AlphaFoldDB" id="A0A975G4G8"/>
<dbReference type="Proteomes" id="UP000676409">
    <property type="component" value="Chromosome"/>
</dbReference>
<keyword evidence="3" id="KW-0804">Transcription</keyword>
<dbReference type="PROSITE" id="PS50977">
    <property type="entry name" value="HTH_TETR_2"/>
    <property type="match status" value="1"/>
</dbReference>
<organism evidence="6 7">
    <name type="scientific">Phenylobacterium montanum</name>
    <dbReference type="NCBI Taxonomy" id="2823693"/>
    <lineage>
        <taxon>Bacteria</taxon>
        <taxon>Pseudomonadati</taxon>
        <taxon>Pseudomonadota</taxon>
        <taxon>Alphaproteobacteria</taxon>
        <taxon>Caulobacterales</taxon>
        <taxon>Caulobacteraceae</taxon>
        <taxon>Phenylobacterium</taxon>
    </lineage>
</organism>
<dbReference type="InterPro" id="IPR001647">
    <property type="entry name" value="HTH_TetR"/>
</dbReference>
<sequence length="219" mass="24006">MLHQQSKQDQIGATALRKSGRATRQASEATVRRIVEVAALLFVEKGYGVSMDQIAASASVGKQTLYRRFGSKEALFLAVIDREVQRLAAAARFEAAKGAGPLDALKECCRFLLDFMLHPDMVRLHRIFAAEAERFPNIGAYLENCMAPFIAVLQRLMWSATAAGHLRKFGSGVLVTHLEGAIVGWPIRQAMLGLDPLAEPAARDAYFETAWDLFLGGAE</sequence>
<dbReference type="RefSeq" id="WP_211940408.1">
    <property type="nucleotide sequence ID" value="NZ_CP073078.1"/>
</dbReference>
<evidence type="ECO:0000256" key="4">
    <source>
        <dbReference type="PROSITE-ProRule" id="PRU00335"/>
    </source>
</evidence>
<evidence type="ECO:0000313" key="6">
    <source>
        <dbReference type="EMBL" id="QUD90357.1"/>
    </source>
</evidence>
<dbReference type="SUPFAM" id="SSF46689">
    <property type="entry name" value="Homeodomain-like"/>
    <property type="match status" value="1"/>
</dbReference>
<evidence type="ECO:0000313" key="7">
    <source>
        <dbReference type="Proteomes" id="UP000676409"/>
    </source>
</evidence>